<dbReference type="Proteomes" id="UP000192731">
    <property type="component" value="Unassembled WGS sequence"/>
</dbReference>
<keyword evidence="4" id="KW-1185">Reference proteome</keyword>
<dbReference type="Pfam" id="PF07883">
    <property type="entry name" value="Cupin_2"/>
    <property type="match status" value="1"/>
</dbReference>
<name>A0A1W1UF82_DESTI</name>
<feature type="domain" description="Cupin type-2" evidence="2">
    <location>
        <begin position="39"/>
        <end position="109"/>
    </location>
</feature>
<sequence length="115" mass="12701">MIVSHSKDVQGINNAGNENVLKKVLISPEVGWKDYVMRLFELSPGKDACSLRHSHEWPHIVYIVEGKGIIHLDGADNEVKAGSFAYIPGGKIHQFVNNSSEKFSFLCIVPPEGDV</sequence>
<keyword evidence="1" id="KW-0479">Metal-binding</keyword>
<evidence type="ECO:0000256" key="1">
    <source>
        <dbReference type="ARBA" id="ARBA00022723"/>
    </source>
</evidence>
<evidence type="ECO:0000313" key="4">
    <source>
        <dbReference type="Proteomes" id="UP000192731"/>
    </source>
</evidence>
<accession>A0A1W1UF82</accession>
<dbReference type="InterPro" id="IPR013096">
    <property type="entry name" value="Cupin_2"/>
</dbReference>
<dbReference type="CDD" id="cd02222">
    <property type="entry name" value="cupin_TM1459-like"/>
    <property type="match status" value="1"/>
</dbReference>
<dbReference type="Gene3D" id="2.60.120.10">
    <property type="entry name" value="Jelly Rolls"/>
    <property type="match status" value="1"/>
</dbReference>
<dbReference type="PANTHER" id="PTHR35848:SF6">
    <property type="entry name" value="CUPIN TYPE-2 DOMAIN-CONTAINING PROTEIN"/>
    <property type="match status" value="1"/>
</dbReference>
<dbReference type="RefSeq" id="WP_084051907.1">
    <property type="nucleotide sequence ID" value="NZ_FWWT01000005.1"/>
</dbReference>
<reference evidence="3 4" key="1">
    <citation type="submission" date="2017-04" db="EMBL/GenBank/DDBJ databases">
        <authorList>
            <person name="Afonso C.L."/>
            <person name="Miller P.J."/>
            <person name="Scott M.A."/>
            <person name="Spackman E."/>
            <person name="Goraichik I."/>
            <person name="Dimitrov K.M."/>
            <person name="Suarez D.L."/>
            <person name="Swayne D.E."/>
        </authorList>
    </citation>
    <scope>NUCLEOTIDE SEQUENCE [LARGE SCALE GENOMIC DNA]</scope>
    <source>
        <strain evidence="3 4">DSM 11270</strain>
    </source>
</reference>
<dbReference type="SUPFAM" id="SSF51182">
    <property type="entry name" value="RmlC-like cupins"/>
    <property type="match status" value="1"/>
</dbReference>
<evidence type="ECO:0000313" key="3">
    <source>
        <dbReference type="EMBL" id="SMB79746.1"/>
    </source>
</evidence>
<dbReference type="InterPro" id="IPR051610">
    <property type="entry name" value="GPI/OXD"/>
</dbReference>
<dbReference type="STRING" id="656914.SAMN00017405_0794"/>
<dbReference type="AlphaFoldDB" id="A0A1W1UF82"/>
<dbReference type="GO" id="GO:0046872">
    <property type="term" value="F:metal ion binding"/>
    <property type="evidence" value="ECO:0007669"/>
    <property type="project" value="UniProtKB-KW"/>
</dbReference>
<dbReference type="InterPro" id="IPR014710">
    <property type="entry name" value="RmlC-like_jellyroll"/>
</dbReference>
<proteinExistence type="predicted"/>
<dbReference type="EMBL" id="FWWT01000005">
    <property type="protein sequence ID" value="SMB79746.1"/>
    <property type="molecule type" value="Genomic_DNA"/>
</dbReference>
<protein>
    <submittedName>
        <fullName evidence="3">Cupin domain-containing protein</fullName>
    </submittedName>
</protein>
<dbReference type="PANTHER" id="PTHR35848">
    <property type="entry name" value="OXALATE-BINDING PROTEIN"/>
    <property type="match status" value="1"/>
</dbReference>
<evidence type="ECO:0000259" key="2">
    <source>
        <dbReference type="Pfam" id="PF07883"/>
    </source>
</evidence>
<dbReference type="OrthoDB" id="9791297at2"/>
<organism evidence="3 4">
    <name type="scientific">Desulfonispora thiosulfatigenes DSM 11270</name>
    <dbReference type="NCBI Taxonomy" id="656914"/>
    <lineage>
        <taxon>Bacteria</taxon>
        <taxon>Bacillati</taxon>
        <taxon>Bacillota</taxon>
        <taxon>Clostridia</taxon>
        <taxon>Eubacteriales</taxon>
        <taxon>Peptococcaceae</taxon>
        <taxon>Desulfonispora</taxon>
    </lineage>
</organism>
<gene>
    <name evidence="3" type="ORF">SAMN00017405_0794</name>
</gene>
<dbReference type="InterPro" id="IPR011051">
    <property type="entry name" value="RmlC_Cupin_sf"/>
</dbReference>